<gene>
    <name evidence="2" type="ORF">F3Y22_tig00111303pilonHSYRG00133</name>
</gene>
<organism evidence="2 3">
    <name type="scientific">Hibiscus syriacus</name>
    <name type="common">Rose of Sharon</name>
    <dbReference type="NCBI Taxonomy" id="106335"/>
    <lineage>
        <taxon>Eukaryota</taxon>
        <taxon>Viridiplantae</taxon>
        <taxon>Streptophyta</taxon>
        <taxon>Embryophyta</taxon>
        <taxon>Tracheophyta</taxon>
        <taxon>Spermatophyta</taxon>
        <taxon>Magnoliopsida</taxon>
        <taxon>eudicotyledons</taxon>
        <taxon>Gunneridae</taxon>
        <taxon>Pentapetalae</taxon>
        <taxon>rosids</taxon>
        <taxon>malvids</taxon>
        <taxon>Malvales</taxon>
        <taxon>Malvaceae</taxon>
        <taxon>Malvoideae</taxon>
        <taxon>Hibiscus</taxon>
    </lineage>
</organism>
<protein>
    <submittedName>
        <fullName evidence="2">Uncharacterized protein</fullName>
    </submittedName>
</protein>
<comment type="caution">
    <text evidence="2">The sequence shown here is derived from an EMBL/GenBank/DDBJ whole genome shotgun (WGS) entry which is preliminary data.</text>
</comment>
<dbReference type="Proteomes" id="UP000436088">
    <property type="component" value="Unassembled WGS sequence"/>
</dbReference>
<sequence length="322" mass="36401">MIYLRNFLFISYRFPLYPFNVSSDDNFLEQLFAYSPSNDCDSLTGPTGVLPWVENETSEAPDAVNRPPSLPDENLVKSSSPIFGGSRELVCAISAETKGKGTMKRCRRRGPGESSPSRKRSKLTREANNFGKLIDGKSVAESAKILTDRLARKISNDRAADMASILFVVKLMMDSNSCYLLPQVLGSLDQIKIHWPMRLDIPVRSDIQVIKQNVKRIEDEFRNSRLSEAQAKLELIKEEKVMKNLYQQRDEDLKEVQNQVQKLEAMFIDNMPCFLVSDSILEYGFIPNMGFQRGDFKNNACFINSMDDVKGTTTIDDPVISG</sequence>
<evidence type="ECO:0000313" key="2">
    <source>
        <dbReference type="EMBL" id="KAE8681867.1"/>
    </source>
</evidence>
<accession>A0A6A2YRE7</accession>
<dbReference type="PANTHER" id="PTHR35021">
    <property type="match status" value="1"/>
</dbReference>
<keyword evidence="3" id="KW-1185">Reference proteome</keyword>
<evidence type="ECO:0000256" key="1">
    <source>
        <dbReference type="SAM" id="MobiDB-lite"/>
    </source>
</evidence>
<proteinExistence type="predicted"/>
<dbReference type="EMBL" id="VEPZ02001298">
    <property type="protein sequence ID" value="KAE8681867.1"/>
    <property type="molecule type" value="Genomic_DNA"/>
</dbReference>
<name>A0A6A2YRE7_HIBSY</name>
<dbReference type="AlphaFoldDB" id="A0A6A2YRE7"/>
<feature type="region of interest" description="Disordered" evidence="1">
    <location>
        <begin position="101"/>
        <end position="123"/>
    </location>
</feature>
<evidence type="ECO:0000313" key="3">
    <source>
        <dbReference type="Proteomes" id="UP000436088"/>
    </source>
</evidence>
<reference evidence="2" key="1">
    <citation type="submission" date="2019-09" db="EMBL/GenBank/DDBJ databases">
        <title>Draft genome information of white flower Hibiscus syriacus.</title>
        <authorList>
            <person name="Kim Y.-M."/>
        </authorList>
    </citation>
    <scope>NUCLEOTIDE SEQUENCE [LARGE SCALE GENOMIC DNA]</scope>
    <source>
        <strain evidence="2">YM2019G1</strain>
    </source>
</reference>
<dbReference type="PANTHER" id="PTHR35021:SF8">
    <property type="entry name" value="FIBER PROTEIN FB17"/>
    <property type="match status" value="1"/>
</dbReference>